<reference evidence="2 3" key="1">
    <citation type="submission" date="2019-12" db="EMBL/GenBank/DDBJ databases">
        <title>Spirosoma sp. HMF4905 genome sequencing and assembly.</title>
        <authorList>
            <person name="Kang H."/>
            <person name="Cha I."/>
            <person name="Kim H."/>
            <person name="Joh K."/>
        </authorList>
    </citation>
    <scope>NUCLEOTIDE SEQUENCE [LARGE SCALE GENOMIC DNA]</scope>
    <source>
        <strain evidence="2 3">HMF4905</strain>
    </source>
</reference>
<evidence type="ECO:0000256" key="1">
    <source>
        <dbReference type="SAM" id="SignalP"/>
    </source>
</evidence>
<organism evidence="2 3">
    <name type="scientific">Spirosoma arboris</name>
    <dbReference type="NCBI Taxonomy" id="2682092"/>
    <lineage>
        <taxon>Bacteria</taxon>
        <taxon>Pseudomonadati</taxon>
        <taxon>Bacteroidota</taxon>
        <taxon>Cytophagia</taxon>
        <taxon>Cytophagales</taxon>
        <taxon>Cytophagaceae</taxon>
        <taxon>Spirosoma</taxon>
    </lineage>
</organism>
<dbReference type="EMBL" id="WPIN01000012">
    <property type="protein sequence ID" value="MVM33600.1"/>
    <property type="molecule type" value="Genomic_DNA"/>
</dbReference>
<gene>
    <name evidence="2" type="ORF">GO755_26415</name>
</gene>
<protein>
    <submittedName>
        <fullName evidence="2">Uncharacterized protein</fullName>
    </submittedName>
</protein>
<comment type="caution">
    <text evidence="2">The sequence shown here is derived from an EMBL/GenBank/DDBJ whole genome shotgun (WGS) entry which is preliminary data.</text>
</comment>
<keyword evidence="3" id="KW-1185">Reference proteome</keyword>
<dbReference type="RefSeq" id="WP_157588319.1">
    <property type="nucleotide sequence ID" value="NZ_WPIN01000012.1"/>
</dbReference>
<accession>A0A7K1SIG3</accession>
<proteinExistence type="predicted"/>
<feature type="signal peptide" evidence="1">
    <location>
        <begin position="1"/>
        <end position="19"/>
    </location>
</feature>
<sequence>MRQFLLISAFWAISFISSAAQTITLTPTAIKSPLANTSGLSFTNLKSTSPAATSNGKQLSVDASGNVILTLDANAATQNWQLTGNDIANTNPGSVKVTNLLVGNASIAVAGTIRWNGTNFEGYNGSSWILLTPTDTPVNHYTTAVQAIGNTYSTQPCQTSCANIGCTSTVDSFGTTCQGQSGEYGNSAPVVVGTGYRCYKNNQDKGVLAQCLCRCPK</sequence>
<dbReference type="AlphaFoldDB" id="A0A7K1SIG3"/>
<evidence type="ECO:0000313" key="3">
    <source>
        <dbReference type="Proteomes" id="UP000436006"/>
    </source>
</evidence>
<name>A0A7K1SIG3_9BACT</name>
<keyword evidence="1" id="KW-0732">Signal</keyword>
<feature type="chain" id="PRO_5029791530" evidence="1">
    <location>
        <begin position="20"/>
        <end position="217"/>
    </location>
</feature>
<evidence type="ECO:0000313" key="2">
    <source>
        <dbReference type="EMBL" id="MVM33600.1"/>
    </source>
</evidence>
<dbReference type="Proteomes" id="UP000436006">
    <property type="component" value="Unassembled WGS sequence"/>
</dbReference>